<sequence>MSVRVHVYRYMRDFFPLATECYCLQFGKVSPSCAFVFFRDHRYAGEVRLIMHYANANKAAAGCAPSAPLYGAPVPQVSYYSAPPPAHGAPYGQPSTAYTGSSPYPSYPPSSAYPPSTYPPPPAATYPPAPPVSWNLSSTTVLK</sequence>
<dbReference type="EMBL" id="JAAWWB010000002">
    <property type="protein sequence ID" value="KAG6789773.1"/>
    <property type="molecule type" value="Genomic_DNA"/>
</dbReference>
<organism evidence="1 2">
    <name type="scientific">Populus tomentosa</name>
    <name type="common">Chinese white poplar</name>
    <dbReference type="NCBI Taxonomy" id="118781"/>
    <lineage>
        <taxon>Eukaryota</taxon>
        <taxon>Viridiplantae</taxon>
        <taxon>Streptophyta</taxon>
        <taxon>Embryophyta</taxon>
        <taxon>Tracheophyta</taxon>
        <taxon>Spermatophyta</taxon>
        <taxon>Magnoliopsida</taxon>
        <taxon>eudicotyledons</taxon>
        <taxon>Gunneridae</taxon>
        <taxon>Pentapetalae</taxon>
        <taxon>rosids</taxon>
        <taxon>fabids</taxon>
        <taxon>Malpighiales</taxon>
        <taxon>Salicaceae</taxon>
        <taxon>Saliceae</taxon>
        <taxon>Populus</taxon>
    </lineage>
</organism>
<protein>
    <submittedName>
        <fullName evidence="1">Uncharacterized protein</fullName>
    </submittedName>
</protein>
<evidence type="ECO:0000313" key="2">
    <source>
        <dbReference type="Proteomes" id="UP000886885"/>
    </source>
</evidence>
<accession>A0A8X8AI40</accession>
<proteinExistence type="predicted"/>
<dbReference type="AlphaFoldDB" id="A0A8X8AI40"/>
<keyword evidence="2" id="KW-1185">Reference proteome</keyword>
<evidence type="ECO:0000313" key="1">
    <source>
        <dbReference type="EMBL" id="KAG6789773.1"/>
    </source>
</evidence>
<dbReference type="Proteomes" id="UP000886885">
    <property type="component" value="Chromosome 1D"/>
</dbReference>
<gene>
    <name evidence="1" type="ORF">POTOM_005897</name>
</gene>
<name>A0A8X8AI40_POPTO</name>
<reference evidence="1" key="1">
    <citation type="journal article" date="2020" name="bioRxiv">
        <title>Hybrid origin of Populus tomentosa Carr. identified through genome sequencing and phylogenomic analysis.</title>
        <authorList>
            <person name="An X."/>
            <person name="Gao K."/>
            <person name="Chen Z."/>
            <person name="Li J."/>
            <person name="Yang X."/>
            <person name="Yang X."/>
            <person name="Zhou J."/>
            <person name="Guo T."/>
            <person name="Zhao T."/>
            <person name="Huang S."/>
            <person name="Miao D."/>
            <person name="Khan W.U."/>
            <person name="Rao P."/>
            <person name="Ye M."/>
            <person name="Lei B."/>
            <person name="Liao W."/>
            <person name="Wang J."/>
            <person name="Ji L."/>
            <person name="Li Y."/>
            <person name="Guo B."/>
            <person name="Mustafa N.S."/>
            <person name="Li S."/>
            <person name="Yun Q."/>
            <person name="Keller S.R."/>
            <person name="Mao J."/>
            <person name="Zhang R."/>
            <person name="Strauss S.H."/>
        </authorList>
    </citation>
    <scope>NUCLEOTIDE SEQUENCE</scope>
    <source>
        <strain evidence="1">GM15</strain>
        <tissue evidence="1">Leaf</tissue>
    </source>
</reference>
<comment type="caution">
    <text evidence="1">The sequence shown here is derived from an EMBL/GenBank/DDBJ whole genome shotgun (WGS) entry which is preliminary data.</text>
</comment>